<accession>A0A090F7P2</accession>
<dbReference type="Pfam" id="PF14384">
    <property type="entry name" value="BrnA_antitoxin"/>
    <property type="match status" value="1"/>
</dbReference>
<sequence length="108" mass="12343">MAKAKLNITKPDKEFKAGKGFTKEDWDAVSDNPEWTDEDFRNARPFTEVFPDLAESIRRSRGRPALDNPKKQVTLRLDSDVIARFRDGGPGWQSRINDILRKAVGLQK</sequence>
<reference evidence="3" key="1">
    <citation type="submission" date="2014-08" db="EMBL/GenBank/DDBJ databases">
        <authorList>
            <person name="Moulin L."/>
        </authorList>
    </citation>
    <scope>NUCLEOTIDE SEQUENCE [LARGE SCALE GENOMIC DNA]</scope>
</reference>
<dbReference type="AlphaFoldDB" id="A0A090F7P2"/>
<keyword evidence="3" id="KW-1185">Reference proteome</keyword>
<dbReference type="Proteomes" id="UP000046373">
    <property type="component" value="Unassembled WGS sequence"/>
</dbReference>
<evidence type="ECO:0000313" key="3">
    <source>
        <dbReference type="Proteomes" id="UP000045285"/>
    </source>
</evidence>
<dbReference type="InterPro" id="IPR025528">
    <property type="entry name" value="BrnA_antitoxin"/>
</dbReference>
<evidence type="ECO:0008006" key="5">
    <source>
        <dbReference type="Google" id="ProtNLM"/>
    </source>
</evidence>
<reference evidence="2 4" key="2">
    <citation type="submission" date="2014-08" db="EMBL/GenBank/DDBJ databases">
        <authorList>
            <person name="Moulin Lionel"/>
        </authorList>
    </citation>
    <scope>NUCLEOTIDE SEQUENCE [LARGE SCALE GENOMIC DNA]</scope>
</reference>
<dbReference type="GeneID" id="31891107"/>
<dbReference type="EMBL" id="CCNB01000014">
    <property type="protein sequence ID" value="CDX37726.1"/>
    <property type="molecule type" value="Genomic_DNA"/>
</dbReference>
<dbReference type="EMBL" id="CCMZ01000026">
    <property type="protein sequence ID" value="CDX20632.1"/>
    <property type="molecule type" value="Genomic_DNA"/>
</dbReference>
<evidence type="ECO:0000313" key="1">
    <source>
        <dbReference type="EMBL" id="CDX20632.1"/>
    </source>
</evidence>
<evidence type="ECO:0000313" key="2">
    <source>
        <dbReference type="EMBL" id="CDX37726.1"/>
    </source>
</evidence>
<protein>
    <recommendedName>
        <fullName evidence="5">BrnA antitoxin family protein</fullName>
    </recommendedName>
</protein>
<dbReference type="Proteomes" id="UP000045285">
    <property type="component" value="Unassembled WGS sequence"/>
</dbReference>
<organism evidence="2 4">
    <name type="scientific">Mesorhizobium plurifarium</name>
    <dbReference type="NCBI Taxonomy" id="69974"/>
    <lineage>
        <taxon>Bacteria</taxon>
        <taxon>Pseudomonadati</taxon>
        <taxon>Pseudomonadota</taxon>
        <taxon>Alphaproteobacteria</taxon>
        <taxon>Hyphomicrobiales</taxon>
        <taxon>Phyllobacteriaceae</taxon>
        <taxon>Mesorhizobium</taxon>
    </lineage>
</organism>
<gene>
    <name evidence="1" type="ORF">MPL3356_320070</name>
    <name evidence="2" type="ORF">MPLDJ20_210020</name>
</gene>
<dbReference type="STRING" id="69974.MPLDJ20_210020"/>
<name>A0A090F7P2_MESPL</name>
<proteinExistence type="predicted"/>
<evidence type="ECO:0000313" key="4">
    <source>
        <dbReference type="Proteomes" id="UP000046373"/>
    </source>
</evidence>